<dbReference type="Gene3D" id="2.10.109.10">
    <property type="entry name" value="Umud Fragment, subunit A"/>
    <property type="match status" value="1"/>
</dbReference>
<dbReference type="SUPFAM" id="SSF51306">
    <property type="entry name" value="LexA/Signal peptidase"/>
    <property type="match status" value="1"/>
</dbReference>
<keyword evidence="2" id="KW-1185">Reference proteome</keyword>
<dbReference type="InterPro" id="IPR019533">
    <property type="entry name" value="Peptidase_S26"/>
</dbReference>
<reference evidence="1 2" key="1">
    <citation type="submission" date="2018-07" db="EMBL/GenBank/DDBJ databases">
        <title>The complete nuclear genome of the prasinophyte Chloropicon primus (CCMP1205).</title>
        <authorList>
            <person name="Pombert J.-F."/>
            <person name="Otis C."/>
            <person name="Turmel M."/>
            <person name="Lemieux C."/>
        </authorList>
    </citation>
    <scope>NUCLEOTIDE SEQUENCE [LARGE SCALE GENOMIC DNA]</scope>
    <source>
        <strain evidence="1 2">CCMP1205</strain>
    </source>
</reference>
<evidence type="ECO:0008006" key="3">
    <source>
        <dbReference type="Google" id="ProtNLM"/>
    </source>
</evidence>
<accession>A0A5B8MIX9</accession>
<dbReference type="Proteomes" id="UP000316726">
    <property type="component" value="Chromosome 2"/>
</dbReference>
<dbReference type="GO" id="GO:0006465">
    <property type="term" value="P:signal peptide processing"/>
    <property type="evidence" value="ECO:0007669"/>
    <property type="project" value="InterPro"/>
</dbReference>
<protein>
    <recommendedName>
        <fullName evidence="3">Peptidase S26 domain-containing protein</fullName>
    </recommendedName>
</protein>
<dbReference type="CDD" id="cd06530">
    <property type="entry name" value="S26_SPase_I"/>
    <property type="match status" value="1"/>
</dbReference>
<dbReference type="InterPro" id="IPR036286">
    <property type="entry name" value="LexA/Signal_pep-like_sf"/>
</dbReference>
<name>A0A5B8MIX9_9CHLO</name>
<dbReference type="OrthoDB" id="308440at2759"/>
<organism evidence="1 2">
    <name type="scientific">Chloropicon primus</name>
    <dbReference type="NCBI Taxonomy" id="1764295"/>
    <lineage>
        <taxon>Eukaryota</taxon>
        <taxon>Viridiplantae</taxon>
        <taxon>Chlorophyta</taxon>
        <taxon>Chloropicophyceae</taxon>
        <taxon>Chloropicales</taxon>
        <taxon>Chloropicaceae</taxon>
        <taxon>Chloropicon</taxon>
    </lineage>
</organism>
<evidence type="ECO:0000313" key="2">
    <source>
        <dbReference type="Proteomes" id="UP000316726"/>
    </source>
</evidence>
<gene>
    <name evidence="1" type="ORF">A3770_02p18200</name>
</gene>
<dbReference type="PANTHER" id="PTHR47040:SF1">
    <property type="entry name" value="MITOCHONDRIAL ATP-INDEPENDENT INNER MEMBRANE PROTEASE SUBUNIT 2"/>
    <property type="match status" value="1"/>
</dbReference>
<dbReference type="PANTHER" id="PTHR47040">
    <property type="entry name" value="OSJNBA0068L06.9 PROTEIN"/>
    <property type="match status" value="1"/>
</dbReference>
<dbReference type="STRING" id="1764295.A0A5B8MIX9"/>
<sequence>MLGRIGKELQAIGQRYNGLRSFIALLESPVLRQSCNDFLDCERLSSEVFQKFMNSSKPLVDRVNEANNITAPIDNFILKSMYWDFKIPSLKFTECTRQQPLFQKWFLWDSEESFTGFGFACFKLQDNTMFDRAYSKELYGLHGAGEVLVAKHLFMNFGHIQPADALQFGDIVLMKDPRGEDGPRERLLVRRIGALPGETVESASNSEDNLKLEPHEVWVMADNDEGETEEFLPPDSRTFGPVDAREHVFGRVVYSIRTAVDHSPVKNPSPRSRALDRESVFALDDHEVVQKFLDAYS</sequence>
<dbReference type="InterPro" id="IPR053307">
    <property type="entry name" value="Mitochondrial_IM_protease"/>
</dbReference>
<evidence type="ECO:0000313" key="1">
    <source>
        <dbReference type="EMBL" id="QDZ19302.1"/>
    </source>
</evidence>
<dbReference type="AlphaFoldDB" id="A0A5B8MIX9"/>
<dbReference type="GO" id="GO:0004252">
    <property type="term" value="F:serine-type endopeptidase activity"/>
    <property type="evidence" value="ECO:0007669"/>
    <property type="project" value="InterPro"/>
</dbReference>
<dbReference type="EMBL" id="CP031035">
    <property type="protein sequence ID" value="QDZ19302.1"/>
    <property type="molecule type" value="Genomic_DNA"/>
</dbReference>
<proteinExistence type="predicted"/>